<keyword evidence="11" id="KW-1185">Reference proteome</keyword>
<protein>
    <recommendedName>
        <fullName evidence="9">GGDEF domain-containing protein</fullName>
    </recommendedName>
</protein>
<gene>
    <name evidence="10" type="ORF">KDN34_01165</name>
</gene>
<feature type="coiled-coil region" evidence="6">
    <location>
        <begin position="383"/>
        <end position="410"/>
    </location>
</feature>
<dbReference type="SMART" id="SM00028">
    <property type="entry name" value="TPR"/>
    <property type="match status" value="4"/>
</dbReference>
<evidence type="ECO:0000256" key="6">
    <source>
        <dbReference type="SAM" id="Coils"/>
    </source>
</evidence>
<dbReference type="Gene3D" id="1.25.40.10">
    <property type="entry name" value="Tetratricopeptide repeat domain"/>
    <property type="match status" value="2"/>
</dbReference>
<evidence type="ECO:0000256" key="1">
    <source>
        <dbReference type="ARBA" id="ARBA00004496"/>
    </source>
</evidence>
<dbReference type="SUPFAM" id="SSF55073">
    <property type="entry name" value="Nucleotide cyclase"/>
    <property type="match status" value="1"/>
</dbReference>
<comment type="similarity">
    <text evidence="5">Belongs to the Rap family.</text>
</comment>
<dbReference type="InterPro" id="IPR011990">
    <property type="entry name" value="TPR-like_helical_dom_sf"/>
</dbReference>
<keyword evidence="7" id="KW-0812">Transmembrane</keyword>
<dbReference type="SUPFAM" id="SSF48452">
    <property type="entry name" value="TPR-like"/>
    <property type="match status" value="1"/>
</dbReference>
<reference evidence="10 11" key="1">
    <citation type="submission" date="2021-04" db="EMBL/GenBank/DDBJ databases">
        <title>Novel species identification of genus Shewanella.</title>
        <authorList>
            <person name="Liu G."/>
        </authorList>
    </citation>
    <scope>NUCLEOTIDE SEQUENCE [LARGE SCALE GENOMIC DNA]</scope>
    <source>
        <strain evidence="10 11">FJAT-54481</strain>
    </source>
</reference>
<dbReference type="RefSeq" id="WP_212595137.1">
    <property type="nucleotide sequence ID" value="NZ_CP073587.1"/>
</dbReference>
<sequence>MDFRILVLSLLFVITPALADTNEALDELVSLVYQYPSQANQQLDSLKKQSLADKQLLRLQLLECGVLLQTGEHQAAIVLAQKAQRQAKQLKLEQALPYFQICEADGYGDEDDLKKSFPLLDSAIDDAKNRNQPQALVGALRLKGAFEFSIGNYTSAIESLRLAIDVYPDIKNQRENWTWPPLAYIYADMAGVMHATGDLSQADYYLNLALKLPDTKGKIQQSLAVMSARVALDSGDKNKSVEMLQKAINLLPEIGSSIEHALSQAQIGSIELSLGNITEAEASVTSATEIFKKNNDLLQLLRVNRLMAEIRLAQKNPKAALEYLQSSADISAQLAQFDDLSRAYTLQAKIHAQNKDYSDAYQAMQLAVEANQKAQEKLNNTQFMQYKAKLELQEQQQTQAQQQIREATLNQQQQLDRIYALVIFLLLVIAGMALWVFSKSRGWTLVTNLAQSNDEQLAESMLANAKKTGQPLSILLVDIRHVRQIDLPALQDEIEKKLREQDKLIQHSAEELLVILPYTSNAGSERVVEQLDPVLQHWHTSKSHVGIASLKQPDTLQTLLKRASISQLSRSRNEESFQSPAK</sequence>
<dbReference type="InterPro" id="IPR043128">
    <property type="entry name" value="Rev_trsase/Diguanyl_cyclase"/>
</dbReference>
<dbReference type="SUPFAM" id="SSF81901">
    <property type="entry name" value="HCP-like"/>
    <property type="match status" value="1"/>
</dbReference>
<dbReference type="Gene3D" id="3.30.70.270">
    <property type="match status" value="1"/>
</dbReference>
<evidence type="ECO:0000313" key="11">
    <source>
        <dbReference type="Proteomes" id="UP000679575"/>
    </source>
</evidence>
<comment type="subcellular location">
    <subcellularLocation>
        <location evidence="1">Cytoplasm</location>
    </subcellularLocation>
</comment>
<feature type="signal peptide" evidence="8">
    <location>
        <begin position="1"/>
        <end position="19"/>
    </location>
</feature>
<evidence type="ECO:0000256" key="4">
    <source>
        <dbReference type="ARBA" id="ARBA00022803"/>
    </source>
</evidence>
<feature type="domain" description="GGDEF" evidence="9">
    <location>
        <begin position="470"/>
        <end position="580"/>
    </location>
</feature>
<evidence type="ECO:0000256" key="5">
    <source>
        <dbReference type="ARBA" id="ARBA00038253"/>
    </source>
</evidence>
<keyword evidence="3" id="KW-0677">Repeat</keyword>
<evidence type="ECO:0000313" key="10">
    <source>
        <dbReference type="EMBL" id="QUN06121.1"/>
    </source>
</evidence>
<feature type="transmembrane region" description="Helical" evidence="7">
    <location>
        <begin position="418"/>
        <end position="437"/>
    </location>
</feature>
<keyword evidence="7" id="KW-1133">Transmembrane helix</keyword>
<dbReference type="EMBL" id="CP073587">
    <property type="protein sequence ID" value="QUN06121.1"/>
    <property type="molecule type" value="Genomic_DNA"/>
</dbReference>
<evidence type="ECO:0000259" key="9">
    <source>
        <dbReference type="PROSITE" id="PS50887"/>
    </source>
</evidence>
<dbReference type="InterPro" id="IPR000160">
    <property type="entry name" value="GGDEF_dom"/>
</dbReference>
<keyword evidence="4" id="KW-0802">TPR repeat</keyword>
<organism evidence="10 11">
    <name type="scientific">Shewanella yunxiaonensis</name>
    <dbReference type="NCBI Taxonomy" id="2829809"/>
    <lineage>
        <taxon>Bacteria</taxon>
        <taxon>Pseudomonadati</taxon>
        <taxon>Pseudomonadota</taxon>
        <taxon>Gammaproteobacteria</taxon>
        <taxon>Alteromonadales</taxon>
        <taxon>Shewanellaceae</taxon>
        <taxon>Shewanella</taxon>
    </lineage>
</organism>
<accession>A0ABX7YUY2</accession>
<dbReference type="PROSITE" id="PS50887">
    <property type="entry name" value="GGDEF"/>
    <property type="match status" value="1"/>
</dbReference>
<dbReference type="PANTHER" id="PTHR46630:SF1">
    <property type="entry name" value="TETRATRICOPEPTIDE REPEAT PROTEIN 29"/>
    <property type="match status" value="1"/>
</dbReference>
<dbReference type="PANTHER" id="PTHR46630">
    <property type="entry name" value="TETRATRICOPEPTIDE REPEAT PROTEIN 29"/>
    <property type="match status" value="1"/>
</dbReference>
<keyword evidence="8" id="KW-0732">Signal</keyword>
<dbReference type="InterPro" id="IPR029787">
    <property type="entry name" value="Nucleotide_cyclase"/>
</dbReference>
<keyword evidence="7" id="KW-0472">Membrane</keyword>
<name>A0ABX7YUY2_9GAMM</name>
<keyword evidence="2" id="KW-0963">Cytoplasm</keyword>
<proteinExistence type="inferred from homology"/>
<dbReference type="InterPro" id="IPR051476">
    <property type="entry name" value="Bac_ResReg_Asp_Phosphatase"/>
</dbReference>
<evidence type="ECO:0000256" key="8">
    <source>
        <dbReference type="SAM" id="SignalP"/>
    </source>
</evidence>
<keyword evidence="6" id="KW-0175">Coiled coil</keyword>
<dbReference type="Proteomes" id="UP000679575">
    <property type="component" value="Chromosome"/>
</dbReference>
<evidence type="ECO:0000256" key="2">
    <source>
        <dbReference type="ARBA" id="ARBA00022490"/>
    </source>
</evidence>
<feature type="chain" id="PRO_5046877715" description="GGDEF domain-containing protein" evidence="8">
    <location>
        <begin position="20"/>
        <end position="582"/>
    </location>
</feature>
<evidence type="ECO:0000256" key="3">
    <source>
        <dbReference type="ARBA" id="ARBA00022737"/>
    </source>
</evidence>
<dbReference type="InterPro" id="IPR019734">
    <property type="entry name" value="TPR_rpt"/>
</dbReference>
<evidence type="ECO:0000256" key="7">
    <source>
        <dbReference type="SAM" id="Phobius"/>
    </source>
</evidence>